<name>A0AAW2THI1_SESRA</name>
<sequence>MEKSWNEEFVRAEFGKEDAECILSIELRNPETIDSLEWHFGRKGRLLISSAYDLYTQHLEEACFSSSHA</sequence>
<reference evidence="1" key="1">
    <citation type="submission" date="2020-06" db="EMBL/GenBank/DDBJ databases">
        <authorList>
            <person name="Li T."/>
            <person name="Hu X."/>
            <person name="Zhang T."/>
            <person name="Song X."/>
            <person name="Zhang H."/>
            <person name="Dai N."/>
            <person name="Sheng W."/>
            <person name="Hou X."/>
            <person name="Wei L."/>
        </authorList>
    </citation>
    <scope>NUCLEOTIDE SEQUENCE</scope>
    <source>
        <strain evidence="1">G02</strain>
        <tissue evidence="1">Leaf</tissue>
    </source>
</reference>
<proteinExistence type="predicted"/>
<comment type="caution">
    <text evidence="1">The sequence shown here is derived from an EMBL/GenBank/DDBJ whole genome shotgun (WGS) entry which is preliminary data.</text>
</comment>
<organism evidence="1">
    <name type="scientific">Sesamum radiatum</name>
    <name type="common">Black benniseed</name>
    <dbReference type="NCBI Taxonomy" id="300843"/>
    <lineage>
        <taxon>Eukaryota</taxon>
        <taxon>Viridiplantae</taxon>
        <taxon>Streptophyta</taxon>
        <taxon>Embryophyta</taxon>
        <taxon>Tracheophyta</taxon>
        <taxon>Spermatophyta</taxon>
        <taxon>Magnoliopsida</taxon>
        <taxon>eudicotyledons</taxon>
        <taxon>Gunneridae</taxon>
        <taxon>Pentapetalae</taxon>
        <taxon>asterids</taxon>
        <taxon>lamiids</taxon>
        <taxon>Lamiales</taxon>
        <taxon>Pedaliaceae</taxon>
        <taxon>Sesamum</taxon>
    </lineage>
</organism>
<gene>
    <name evidence="1" type="ORF">Sradi_2017000</name>
</gene>
<dbReference type="EMBL" id="JACGWJ010000008">
    <property type="protein sequence ID" value="KAL0403762.1"/>
    <property type="molecule type" value="Genomic_DNA"/>
</dbReference>
<evidence type="ECO:0000313" key="1">
    <source>
        <dbReference type="EMBL" id="KAL0403762.1"/>
    </source>
</evidence>
<accession>A0AAW2THI1</accession>
<protein>
    <submittedName>
        <fullName evidence="1">Uncharacterized protein</fullName>
    </submittedName>
</protein>
<dbReference type="AlphaFoldDB" id="A0AAW2THI1"/>
<reference evidence="1" key="2">
    <citation type="journal article" date="2024" name="Plant">
        <title>Genomic evolution and insights into agronomic trait innovations of Sesamum species.</title>
        <authorList>
            <person name="Miao H."/>
            <person name="Wang L."/>
            <person name="Qu L."/>
            <person name="Liu H."/>
            <person name="Sun Y."/>
            <person name="Le M."/>
            <person name="Wang Q."/>
            <person name="Wei S."/>
            <person name="Zheng Y."/>
            <person name="Lin W."/>
            <person name="Duan Y."/>
            <person name="Cao H."/>
            <person name="Xiong S."/>
            <person name="Wang X."/>
            <person name="Wei L."/>
            <person name="Li C."/>
            <person name="Ma Q."/>
            <person name="Ju M."/>
            <person name="Zhao R."/>
            <person name="Li G."/>
            <person name="Mu C."/>
            <person name="Tian Q."/>
            <person name="Mei H."/>
            <person name="Zhang T."/>
            <person name="Gao T."/>
            <person name="Zhang H."/>
        </authorList>
    </citation>
    <scope>NUCLEOTIDE SEQUENCE</scope>
    <source>
        <strain evidence="1">G02</strain>
    </source>
</reference>